<keyword evidence="1" id="KW-0812">Transmembrane</keyword>
<proteinExistence type="predicted"/>
<evidence type="ECO:0000313" key="2">
    <source>
        <dbReference type="EMBL" id="CUI16231.1"/>
    </source>
</evidence>
<reference evidence="3" key="1">
    <citation type="submission" date="2015-09" db="EMBL/GenBank/DDBJ databases">
        <authorList>
            <person name="Bertelli C."/>
        </authorList>
    </citation>
    <scope>NUCLEOTIDE SEQUENCE [LARGE SCALE GENOMIC DNA]</scope>
    <source>
        <strain evidence="3">KNic</strain>
    </source>
</reference>
<name>A0A0U5JAU8_9BACT</name>
<dbReference type="AlphaFoldDB" id="A0A0U5JAU8"/>
<dbReference type="STRING" id="389348.PNK_0603"/>
<keyword evidence="3" id="KW-1185">Reference proteome</keyword>
<evidence type="ECO:0000313" key="3">
    <source>
        <dbReference type="Proteomes" id="UP000069902"/>
    </source>
</evidence>
<sequence>MLLSLFVEAAVVGVVCIIFLILFVVAGIRQMIKEKDS</sequence>
<keyword evidence="1" id="KW-1133">Transmembrane helix</keyword>
<gene>
    <name evidence="2" type="ORF">PNK_0603</name>
</gene>
<dbReference type="InParanoid" id="A0A0U5JAU8"/>
<dbReference type="PATRIC" id="fig|389348.3.peg.664"/>
<dbReference type="KEGG" id="pnl:PNK_0603"/>
<keyword evidence="1" id="KW-0472">Membrane</keyword>
<dbReference type="EMBL" id="LN879502">
    <property type="protein sequence ID" value="CUI16231.1"/>
    <property type="molecule type" value="Genomic_DNA"/>
</dbReference>
<protein>
    <submittedName>
        <fullName evidence="2">Hypothetical membrane protein</fullName>
    </submittedName>
</protein>
<dbReference type="Proteomes" id="UP000069902">
    <property type="component" value="Chromosome cPNK"/>
</dbReference>
<organism evidence="2 3">
    <name type="scientific">Candidatus Protochlamydia naegleriophila</name>
    <dbReference type="NCBI Taxonomy" id="389348"/>
    <lineage>
        <taxon>Bacteria</taxon>
        <taxon>Pseudomonadati</taxon>
        <taxon>Chlamydiota</taxon>
        <taxon>Chlamydiia</taxon>
        <taxon>Parachlamydiales</taxon>
        <taxon>Parachlamydiaceae</taxon>
        <taxon>Candidatus Protochlamydia</taxon>
    </lineage>
</organism>
<feature type="transmembrane region" description="Helical" evidence="1">
    <location>
        <begin position="6"/>
        <end position="28"/>
    </location>
</feature>
<accession>A0A0U5JAU8</accession>
<evidence type="ECO:0000256" key="1">
    <source>
        <dbReference type="SAM" id="Phobius"/>
    </source>
</evidence>